<sequence length="201" mass="21655">MKFYADRPLRFFLQFLSDTLALAWIAGWVWAAVSLHETLSGLARPGELMEDAGGGLSAHMGEAAERAGEIPLIGDTLSEPFTSVGTSGEALSEAGQRFQETVADLALVVALLTAVIPLLFVLATWLPLRARWVVRAGGARRLRAMSPEARGELLALRALGSVPPGRLLKIHSDPVGAWRTGDARTIARLADLELRRLGLRP</sequence>
<evidence type="ECO:0008006" key="4">
    <source>
        <dbReference type="Google" id="ProtNLM"/>
    </source>
</evidence>
<gene>
    <name evidence="2" type="ORF">SAMN02745673_00975</name>
</gene>
<keyword evidence="1" id="KW-0812">Transmembrane</keyword>
<accession>A0A1T4M7H5</accession>
<keyword evidence="3" id="KW-1185">Reference proteome</keyword>
<protein>
    <recommendedName>
        <fullName evidence="4">Transmembrane protein</fullName>
    </recommendedName>
</protein>
<proteinExistence type="predicted"/>
<evidence type="ECO:0000256" key="1">
    <source>
        <dbReference type="SAM" id="Phobius"/>
    </source>
</evidence>
<name>A0A1T4M7H5_9ACTN</name>
<reference evidence="2 3" key="1">
    <citation type="submission" date="2017-02" db="EMBL/GenBank/DDBJ databases">
        <authorList>
            <person name="Peterson S.W."/>
        </authorList>
    </citation>
    <scope>NUCLEOTIDE SEQUENCE [LARGE SCALE GENOMIC DNA]</scope>
    <source>
        <strain evidence="2 3">DSM 45154</strain>
    </source>
</reference>
<evidence type="ECO:0000313" key="2">
    <source>
        <dbReference type="EMBL" id="SJZ62748.1"/>
    </source>
</evidence>
<dbReference type="RefSeq" id="WP_078760363.1">
    <property type="nucleotide sequence ID" value="NZ_FUWS01000002.1"/>
</dbReference>
<dbReference type="STRING" id="1122192.SAMN02745673_00975"/>
<feature type="transmembrane region" description="Helical" evidence="1">
    <location>
        <begin position="12"/>
        <end position="33"/>
    </location>
</feature>
<dbReference type="Proteomes" id="UP000190637">
    <property type="component" value="Unassembled WGS sequence"/>
</dbReference>
<keyword evidence="1" id="KW-0472">Membrane</keyword>
<keyword evidence="1" id="KW-1133">Transmembrane helix</keyword>
<dbReference type="AlphaFoldDB" id="A0A1T4M7H5"/>
<organism evidence="2 3">
    <name type="scientific">Marinactinospora thermotolerans DSM 45154</name>
    <dbReference type="NCBI Taxonomy" id="1122192"/>
    <lineage>
        <taxon>Bacteria</taxon>
        <taxon>Bacillati</taxon>
        <taxon>Actinomycetota</taxon>
        <taxon>Actinomycetes</taxon>
        <taxon>Streptosporangiales</taxon>
        <taxon>Nocardiopsidaceae</taxon>
        <taxon>Marinactinospora</taxon>
    </lineage>
</organism>
<dbReference type="OrthoDB" id="5198533at2"/>
<feature type="transmembrane region" description="Helical" evidence="1">
    <location>
        <begin position="105"/>
        <end position="126"/>
    </location>
</feature>
<evidence type="ECO:0000313" key="3">
    <source>
        <dbReference type="Proteomes" id="UP000190637"/>
    </source>
</evidence>
<dbReference type="EMBL" id="FUWS01000002">
    <property type="protein sequence ID" value="SJZ62748.1"/>
    <property type="molecule type" value="Genomic_DNA"/>
</dbReference>